<evidence type="ECO:0000313" key="6">
    <source>
        <dbReference type="Proteomes" id="UP000295388"/>
    </source>
</evidence>
<evidence type="ECO:0000259" key="4">
    <source>
        <dbReference type="PROSITE" id="PS50949"/>
    </source>
</evidence>
<dbReference type="InterPro" id="IPR011711">
    <property type="entry name" value="GntR_C"/>
</dbReference>
<dbReference type="Pfam" id="PF07729">
    <property type="entry name" value="FCD"/>
    <property type="match status" value="1"/>
</dbReference>
<dbReference type="EMBL" id="SNWQ01000021">
    <property type="protein sequence ID" value="TDO35858.1"/>
    <property type="molecule type" value="Genomic_DNA"/>
</dbReference>
<keyword evidence="3" id="KW-0804">Transcription</keyword>
<dbReference type="InterPro" id="IPR036388">
    <property type="entry name" value="WH-like_DNA-bd_sf"/>
</dbReference>
<dbReference type="SUPFAM" id="SSF48008">
    <property type="entry name" value="GntR ligand-binding domain-like"/>
    <property type="match status" value="1"/>
</dbReference>
<gene>
    <name evidence="5" type="ORF">EV643_121131</name>
</gene>
<feature type="domain" description="HTH gntR-type" evidence="4">
    <location>
        <begin position="16"/>
        <end position="83"/>
    </location>
</feature>
<evidence type="ECO:0000256" key="2">
    <source>
        <dbReference type="ARBA" id="ARBA00023125"/>
    </source>
</evidence>
<keyword evidence="1" id="KW-0805">Transcription regulation</keyword>
<evidence type="ECO:0000313" key="5">
    <source>
        <dbReference type="EMBL" id="TDO35858.1"/>
    </source>
</evidence>
<comment type="caution">
    <text evidence="5">The sequence shown here is derived from an EMBL/GenBank/DDBJ whole genome shotgun (WGS) entry which is preliminary data.</text>
</comment>
<dbReference type="InterPro" id="IPR000524">
    <property type="entry name" value="Tscrpt_reg_HTH_GntR"/>
</dbReference>
<dbReference type="GO" id="GO:0003700">
    <property type="term" value="F:DNA-binding transcription factor activity"/>
    <property type="evidence" value="ECO:0007669"/>
    <property type="project" value="InterPro"/>
</dbReference>
<dbReference type="InterPro" id="IPR036390">
    <property type="entry name" value="WH_DNA-bd_sf"/>
</dbReference>
<dbReference type="SMART" id="SM00345">
    <property type="entry name" value="HTH_GNTR"/>
    <property type="match status" value="1"/>
</dbReference>
<evidence type="ECO:0000256" key="1">
    <source>
        <dbReference type="ARBA" id="ARBA00023015"/>
    </source>
</evidence>
<dbReference type="Pfam" id="PF00392">
    <property type="entry name" value="GntR"/>
    <property type="match status" value="1"/>
</dbReference>
<protein>
    <submittedName>
        <fullName evidence="5">DNA-binding GntR family transcriptional regulator</fullName>
    </submittedName>
</protein>
<reference evidence="5 6" key="1">
    <citation type="submission" date="2019-03" db="EMBL/GenBank/DDBJ databases">
        <title>Genomic Encyclopedia of Type Strains, Phase III (KMG-III): the genomes of soil and plant-associated and newly described type strains.</title>
        <authorList>
            <person name="Whitman W."/>
        </authorList>
    </citation>
    <scope>NUCLEOTIDE SEQUENCE [LARGE SCALE GENOMIC DNA]</scope>
    <source>
        <strain evidence="5 6">VKM Ac-2527</strain>
    </source>
</reference>
<dbReference type="Gene3D" id="1.20.120.530">
    <property type="entry name" value="GntR ligand-binding domain-like"/>
    <property type="match status" value="1"/>
</dbReference>
<dbReference type="PROSITE" id="PS50949">
    <property type="entry name" value="HTH_GNTR"/>
    <property type="match status" value="1"/>
</dbReference>
<dbReference type="OrthoDB" id="3267569at2"/>
<dbReference type="Proteomes" id="UP000295388">
    <property type="component" value="Unassembled WGS sequence"/>
</dbReference>
<keyword evidence="6" id="KW-1185">Reference proteome</keyword>
<dbReference type="AlphaFoldDB" id="A0A4V3C710"/>
<evidence type="ECO:0000256" key="3">
    <source>
        <dbReference type="ARBA" id="ARBA00023163"/>
    </source>
</evidence>
<proteinExistence type="predicted"/>
<organism evidence="5 6">
    <name type="scientific">Kribbella caucasensis</name>
    <dbReference type="NCBI Taxonomy" id="2512215"/>
    <lineage>
        <taxon>Bacteria</taxon>
        <taxon>Bacillati</taxon>
        <taxon>Actinomycetota</taxon>
        <taxon>Actinomycetes</taxon>
        <taxon>Propionibacteriales</taxon>
        <taxon>Kribbellaceae</taxon>
        <taxon>Kribbella</taxon>
    </lineage>
</organism>
<keyword evidence="2 5" id="KW-0238">DNA-binding</keyword>
<dbReference type="CDD" id="cd07377">
    <property type="entry name" value="WHTH_GntR"/>
    <property type="match status" value="1"/>
</dbReference>
<dbReference type="PANTHER" id="PTHR43537">
    <property type="entry name" value="TRANSCRIPTIONAL REGULATOR, GNTR FAMILY"/>
    <property type="match status" value="1"/>
</dbReference>
<accession>A0A4V3C710</accession>
<sequence length="242" mass="26868">MSESLPVTPLNENDRLVLRDRVYDAVIDLLISGRVEPGQALRIEHLANLLDVSPTPVREALAKIEATGLVTRVAQKGYRVAPLLAAAQMSELIDAREMLELGAMELISGELDTLVPKLVTAQQRHEAAAQRFAELAPDDPATLVVLREYFDADWSFHLAILRHPGNRYVLQMAEGLGGHLHRRRQGVVVGVNDTQHAVREHAAILAEFEKGDLRAAIEAMRVHMEQIRHRSMKDLSAQPPGR</sequence>
<dbReference type="PANTHER" id="PTHR43537:SF24">
    <property type="entry name" value="GLUCONATE OPERON TRANSCRIPTIONAL REPRESSOR"/>
    <property type="match status" value="1"/>
</dbReference>
<dbReference type="RefSeq" id="WP_133804311.1">
    <property type="nucleotide sequence ID" value="NZ_SNWQ01000021.1"/>
</dbReference>
<dbReference type="SUPFAM" id="SSF46785">
    <property type="entry name" value="Winged helix' DNA-binding domain"/>
    <property type="match status" value="1"/>
</dbReference>
<name>A0A4V3C710_9ACTN</name>
<dbReference type="InterPro" id="IPR008920">
    <property type="entry name" value="TF_FadR/GntR_C"/>
</dbReference>
<dbReference type="GO" id="GO:0003677">
    <property type="term" value="F:DNA binding"/>
    <property type="evidence" value="ECO:0007669"/>
    <property type="project" value="UniProtKB-KW"/>
</dbReference>
<dbReference type="Gene3D" id="1.10.10.10">
    <property type="entry name" value="Winged helix-like DNA-binding domain superfamily/Winged helix DNA-binding domain"/>
    <property type="match status" value="1"/>
</dbReference>
<dbReference type="SMART" id="SM00895">
    <property type="entry name" value="FCD"/>
    <property type="match status" value="1"/>
</dbReference>